<dbReference type="Proteomes" id="UP000709295">
    <property type="component" value="Unassembled WGS sequence"/>
</dbReference>
<sequence length="169" mass="18829">MASAQGLSVRFLSATRPRRHPRINSASPDTWGTGRNMTFCTSGCYERALDNPRLLSGEGTGNAFLVARLRTIPPPLSNQEHTLRELKRVLRTSVEVIFPGKNGVYSYRSVENKIHMGTFILPATTETSRRTLTRRLKRGMKRTRKKLLLKTSKSGAKACAACVPKTIMP</sequence>
<name>A0A8J5MCG0_9STRA</name>
<gene>
    <name evidence="1" type="ORF">JG688_00016438</name>
</gene>
<proteinExistence type="predicted"/>
<comment type="caution">
    <text evidence="1">The sequence shown here is derived from an EMBL/GenBank/DDBJ whole genome shotgun (WGS) entry which is preliminary data.</text>
</comment>
<keyword evidence="2" id="KW-1185">Reference proteome</keyword>
<dbReference type="AlphaFoldDB" id="A0A8J5MCG0"/>
<evidence type="ECO:0000313" key="1">
    <source>
        <dbReference type="EMBL" id="KAG6945685.1"/>
    </source>
</evidence>
<protein>
    <submittedName>
        <fullName evidence="1">Uncharacterized protein</fullName>
    </submittedName>
</protein>
<dbReference type="EMBL" id="JAENGY010002046">
    <property type="protein sequence ID" value="KAG6945685.1"/>
    <property type="molecule type" value="Genomic_DNA"/>
</dbReference>
<accession>A0A8J5MCG0</accession>
<reference evidence="1" key="1">
    <citation type="submission" date="2021-01" db="EMBL/GenBank/DDBJ databases">
        <title>Phytophthora aleatoria, a newly-described species from Pinus radiata is distinct from Phytophthora cactorum isolates based on comparative genomics.</title>
        <authorList>
            <person name="Mcdougal R."/>
            <person name="Panda P."/>
            <person name="Williams N."/>
            <person name="Studholme D.J."/>
        </authorList>
    </citation>
    <scope>NUCLEOTIDE SEQUENCE</scope>
    <source>
        <strain evidence="1">NZFS 4037</strain>
    </source>
</reference>
<evidence type="ECO:0000313" key="2">
    <source>
        <dbReference type="Proteomes" id="UP000709295"/>
    </source>
</evidence>
<organism evidence="1 2">
    <name type="scientific">Phytophthora aleatoria</name>
    <dbReference type="NCBI Taxonomy" id="2496075"/>
    <lineage>
        <taxon>Eukaryota</taxon>
        <taxon>Sar</taxon>
        <taxon>Stramenopiles</taxon>
        <taxon>Oomycota</taxon>
        <taxon>Peronosporomycetes</taxon>
        <taxon>Peronosporales</taxon>
        <taxon>Peronosporaceae</taxon>
        <taxon>Phytophthora</taxon>
    </lineage>
</organism>